<evidence type="ECO:0000313" key="3">
    <source>
        <dbReference type="WBParaSite" id="ECPE_0001435701-mRNA-1"/>
    </source>
</evidence>
<dbReference type="AlphaFoldDB" id="A0A183B532"/>
<name>A0A183B532_9TREM</name>
<evidence type="ECO:0000313" key="1">
    <source>
        <dbReference type="EMBL" id="VDP91589.1"/>
    </source>
</evidence>
<protein>
    <submittedName>
        <fullName evidence="3">Reverse transcriptase domain-containing protein</fullName>
    </submittedName>
</protein>
<keyword evidence="2" id="KW-1185">Reference proteome</keyword>
<dbReference type="PANTHER" id="PTHR33332">
    <property type="entry name" value="REVERSE TRANSCRIPTASE DOMAIN-CONTAINING PROTEIN"/>
    <property type="match status" value="1"/>
</dbReference>
<evidence type="ECO:0000313" key="2">
    <source>
        <dbReference type="Proteomes" id="UP000272942"/>
    </source>
</evidence>
<dbReference type="EMBL" id="UZAN01057263">
    <property type="protein sequence ID" value="VDP91589.1"/>
    <property type="molecule type" value="Genomic_DNA"/>
</dbReference>
<reference evidence="1 2" key="2">
    <citation type="submission" date="2018-11" db="EMBL/GenBank/DDBJ databases">
        <authorList>
            <consortium name="Pathogen Informatics"/>
        </authorList>
    </citation>
    <scope>NUCLEOTIDE SEQUENCE [LARGE SCALE GENOMIC DNA]</scope>
    <source>
        <strain evidence="1 2">Egypt</strain>
    </source>
</reference>
<gene>
    <name evidence="1" type="ORF">ECPE_LOCUS14317</name>
</gene>
<reference evidence="3" key="1">
    <citation type="submission" date="2016-06" db="UniProtKB">
        <authorList>
            <consortium name="WormBaseParasite"/>
        </authorList>
    </citation>
    <scope>IDENTIFICATION</scope>
</reference>
<proteinExistence type="predicted"/>
<accession>A0A183B532</accession>
<organism evidence="3">
    <name type="scientific">Echinostoma caproni</name>
    <dbReference type="NCBI Taxonomy" id="27848"/>
    <lineage>
        <taxon>Eukaryota</taxon>
        <taxon>Metazoa</taxon>
        <taxon>Spiralia</taxon>
        <taxon>Lophotrochozoa</taxon>
        <taxon>Platyhelminthes</taxon>
        <taxon>Trematoda</taxon>
        <taxon>Digenea</taxon>
        <taxon>Plagiorchiida</taxon>
        <taxon>Echinostomata</taxon>
        <taxon>Echinostomatoidea</taxon>
        <taxon>Echinostomatidae</taxon>
        <taxon>Echinostoma</taxon>
    </lineage>
</organism>
<dbReference type="OrthoDB" id="10063766at2759"/>
<dbReference type="Proteomes" id="UP000272942">
    <property type="component" value="Unassembled WGS sequence"/>
</dbReference>
<dbReference type="WBParaSite" id="ECPE_0001435701-mRNA-1">
    <property type="protein sequence ID" value="ECPE_0001435701-mRNA-1"/>
    <property type="gene ID" value="ECPE_0001435701"/>
</dbReference>
<sequence>MLNWLRDLLIDLAFCVRVSKSPPVWYFAPSGVHQGSALGSLLFVVYVNDLPSRLRSPSLMYADHSKIWRTIEDPNDRSSLQTDLNNPAQWADNIAKCAYLHLGRADSKVVYNFQGTTLRRTSCERDLSVMVTSSLNTRENTDQVCAAAWSILGPIRRSFNRLTMDAFTLLYASYVTPRLEDGGAARYLCTAGELPKLEGVQRAVTRLVVRRRGTSYEGHLQAIGLLAVAH</sequence>